<keyword evidence="6" id="KW-0812">Transmembrane</keyword>
<dbReference type="GO" id="GO:0015031">
    <property type="term" value="P:protein transport"/>
    <property type="evidence" value="ECO:0007669"/>
    <property type="project" value="UniProtKB-KW"/>
</dbReference>
<proteinExistence type="inferred from homology"/>
<dbReference type="GO" id="GO:0055085">
    <property type="term" value="P:transmembrane transport"/>
    <property type="evidence" value="ECO:0007669"/>
    <property type="project" value="InterPro"/>
</dbReference>
<keyword evidence="8" id="KW-1133">Transmembrane helix</keyword>
<evidence type="ECO:0000256" key="9">
    <source>
        <dbReference type="ARBA" id="ARBA00023136"/>
    </source>
</evidence>
<evidence type="ECO:0000256" key="6">
    <source>
        <dbReference type="ARBA" id="ARBA00022692"/>
    </source>
</evidence>
<reference evidence="13" key="1">
    <citation type="submission" date="2011-01" db="EMBL/GenBank/DDBJ databases">
        <title>Complete sequence of chromosome of Acidobacterium sp. MP5ACTX9.</title>
        <authorList>
            <consortium name="US DOE Joint Genome Institute"/>
            <person name="Lucas S."/>
            <person name="Copeland A."/>
            <person name="Lapidus A."/>
            <person name="Cheng J.-F."/>
            <person name="Goodwin L."/>
            <person name="Pitluck S."/>
            <person name="Teshima H."/>
            <person name="Detter J.C."/>
            <person name="Han C."/>
            <person name="Tapia R."/>
            <person name="Land M."/>
            <person name="Hauser L."/>
            <person name="Kyrpides N."/>
            <person name="Ivanova N."/>
            <person name="Ovchinnikova G."/>
            <person name="Pagani I."/>
            <person name="Rawat S.R."/>
            <person name="Mannisto M."/>
            <person name="Haggblom M.M."/>
            <person name="Woyke T."/>
        </authorList>
    </citation>
    <scope>NUCLEOTIDE SEQUENCE [LARGE SCALE GENOMIC DNA]</scope>
    <source>
        <strain evidence="13">MP5ACTX9</strain>
    </source>
</reference>
<organism evidence="13">
    <name type="scientific">Granulicella tundricola (strain ATCC BAA-1859 / DSM 23138 / MP5ACTX9)</name>
    <dbReference type="NCBI Taxonomy" id="1198114"/>
    <lineage>
        <taxon>Bacteria</taxon>
        <taxon>Pseudomonadati</taxon>
        <taxon>Acidobacteriota</taxon>
        <taxon>Terriglobia</taxon>
        <taxon>Terriglobales</taxon>
        <taxon>Acidobacteriaceae</taxon>
        <taxon>Granulicella</taxon>
    </lineage>
</organism>
<evidence type="ECO:0000256" key="3">
    <source>
        <dbReference type="ARBA" id="ARBA00022448"/>
    </source>
</evidence>
<evidence type="ECO:0000256" key="10">
    <source>
        <dbReference type="SAM" id="MobiDB-lite"/>
    </source>
</evidence>
<dbReference type="InterPro" id="IPR037682">
    <property type="entry name" value="TonB_C"/>
</dbReference>
<protein>
    <submittedName>
        <fullName evidence="12">TonB family protein</fullName>
    </submittedName>
</protein>
<name>E8X0D8_GRATM</name>
<evidence type="ECO:0000313" key="12">
    <source>
        <dbReference type="EMBL" id="ADW67802.1"/>
    </source>
</evidence>
<keyword evidence="3" id="KW-0813">Transport</keyword>
<dbReference type="GO" id="GO:0098797">
    <property type="term" value="C:plasma membrane protein complex"/>
    <property type="evidence" value="ECO:0007669"/>
    <property type="project" value="TreeGrafter"/>
</dbReference>
<dbReference type="PaxDb" id="1198114-AciX9_0732"/>
<dbReference type="SUPFAM" id="SSF74653">
    <property type="entry name" value="TolA/TonB C-terminal domain"/>
    <property type="match status" value="1"/>
</dbReference>
<dbReference type="HOGENOM" id="CLU_945827_0_0_0"/>
<dbReference type="NCBIfam" id="TIGR01352">
    <property type="entry name" value="tonB_Cterm"/>
    <property type="match status" value="1"/>
</dbReference>
<dbReference type="Proteomes" id="UP000000343">
    <property type="component" value="Chromosome"/>
</dbReference>
<dbReference type="PANTHER" id="PTHR33446">
    <property type="entry name" value="PROTEIN TONB-RELATED"/>
    <property type="match status" value="1"/>
</dbReference>
<evidence type="ECO:0000256" key="8">
    <source>
        <dbReference type="ARBA" id="ARBA00022989"/>
    </source>
</evidence>
<evidence type="ECO:0000256" key="1">
    <source>
        <dbReference type="ARBA" id="ARBA00004383"/>
    </source>
</evidence>
<accession>E8X0D8</accession>
<comment type="subcellular location">
    <subcellularLocation>
        <location evidence="1">Cell inner membrane</location>
        <topology evidence="1">Single-pass membrane protein</topology>
        <orientation evidence="1">Periplasmic side</orientation>
    </subcellularLocation>
</comment>
<keyword evidence="5" id="KW-0997">Cell inner membrane</keyword>
<dbReference type="STRING" id="1198114.AciX9_0732"/>
<dbReference type="AlphaFoldDB" id="E8X0D8"/>
<dbReference type="KEGG" id="acm:AciX9_0732"/>
<evidence type="ECO:0000256" key="5">
    <source>
        <dbReference type="ARBA" id="ARBA00022519"/>
    </source>
</evidence>
<dbReference type="EMBL" id="CP002480">
    <property type="protein sequence ID" value="ADW67802.1"/>
    <property type="molecule type" value="Genomic_DNA"/>
</dbReference>
<dbReference type="Gene3D" id="3.30.1150.10">
    <property type="match status" value="1"/>
</dbReference>
<comment type="similarity">
    <text evidence="2">Belongs to the TonB family.</text>
</comment>
<sequence>MGLTLPFICRIAALTLLLPGFAVLRASAQTVPPLASASTASDPRLAAAELLIGRALFLRGFYGASELSYDASGHVQGAPPRMDWTLTGFDLQAVTQPKADVLLLNGIRVAIRYNPDAHTFDRHPLKGEAVHIQIAEAETVQALKTTLAAIFSTGIDPALQRSTPEFWRHYFEPSLAWSKDAASPDSLLDTPVLGVGGKLPPNVSAPVPDSQPRPDYTSAARQDRVQGTVVLRVVVGVDGSPHRITIVRPLGYGLDAKAAEALSHWHFRPGMQDGKSVAVEMTVNQEFSLATPMK</sequence>
<dbReference type="InterPro" id="IPR051045">
    <property type="entry name" value="TonB-dependent_transducer"/>
</dbReference>
<feature type="domain" description="TonB C-terminal" evidence="11">
    <location>
        <begin position="201"/>
        <end position="294"/>
    </location>
</feature>
<dbReference type="PROSITE" id="PS52015">
    <property type="entry name" value="TONB_CTD"/>
    <property type="match status" value="1"/>
</dbReference>
<evidence type="ECO:0000256" key="2">
    <source>
        <dbReference type="ARBA" id="ARBA00006555"/>
    </source>
</evidence>
<dbReference type="eggNOG" id="COG0810">
    <property type="taxonomic scope" value="Bacteria"/>
</dbReference>
<dbReference type="OrthoDB" id="119114at2"/>
<keyword evidence="7" id="KW-0653">Protein transport</keyword>
<dbReference type="Pfam" id="PF03544">
    <property type="entry name" value="TonB_C"/>
    <property type="match status" value="1"/>
</dbReference>
<keyword evidence="13" id="KW-1185">Reference proteome</keyword>
<dbReference type="InterPro" id="IPR006260">
    <property type="entry name" value="TonB/TolA_C"/>
</dbReference>
<evidence type="ECO:0000256" key="7">
    <source>
        <dbReference type="ARBA" id="ARBA00022927"/>
    </source>
</evidence>
<dbReference type="PANTHER" id="PTHR33446:SF2">
    <property type="entry name" value="PROTEIN TONB"/>
    <property type="match status" value="1"/>
</dbReference>
<dbReference type="GO" id="GO:0031992">
    <property type="term" value="F:energy transducer activity"/>
    <property type="evidence" value="ECO:0007669"/>
    <property type="project" value="TreeGrafter"/>
</dbReference>
<dbReference type="RefSeq" id="WP_013579128.1">
    <property type="nucleotide sequence ID" value="NC_015064.1"/>
</dbReference>
<gene>
    <name evidence="12" type="ordered locus">AciX9_0732</name>
</gene>
<evidence type="ECO:0000256" key="4">
    <source>
        <dbReference type="ARBA" id="ARBA00022475"/>
    </source>
</evidence>
<keyword evidence="9" id="KW-0472">Membrane</keyword>
<evidence type="ECO:0000313" key="13">
    <source>
        <dbReference type="Proteomes" id="UP000000343"/>
    </source>
</evidence>
<keyword evidence="4" id="KW-1003">Cell membrane</keyword>
<feature type="region of interest" description="Disordered" evidence="10">
    <location>
        <begin position="199"/>
        <end position="221"/>
    </location>
</feature>
<evidence type="ECO:0000259" key="11">
    <source>
        <dbReference type="PROSITE" id="PS52015"/>
    </source>
</evidence>